<dbReference type="CDD" id="cd05931">
    <property type="entry name" value="FAAL"/>
    <property type="match status" value="1"/>
</dbReference>
<dbReference type="GO" id="GO:0009239">
    <property type="term" value="P:enterobactin biosynthetic process"/>
    <property type="evidence" value="ECO:0007669"/>
    <property type="project" value="TreeGrafter"/>
</dbReference>
<evidence type="ECO:0000313" key="9">
    <source>
        <dbReference type="Proteomes" id="UP000281118"/>
    </source>
</evidence>
<dbReference type="Gene3D" id="3.30.559.30">
    <property type="entry name" value="Nonribosomal peptide synthetase, condensation domain"/>
    <property type="match status" value="1"/>
</dbReference>
<dbReference type="PROSITE" id="PS50075">
    <property type="entry name" value="CARRIER"/>
    <property type="match status" value="2"/>
</dbReference>
<dbReference type="FunFam" id="3.30.300.30:FF:000010">
    <property type="entry name" value="Enterobactin synthetase component F"/>
    <property type="match status" value="1"/>
</dbReference>
<dbReference type="InterPro" id="IPR001242">
    <property type="entry name" value="Condensation_dom"/>
</dbReference>
<dbReference type="PROSITE" id="PS00455">
    <property type="entry name" value="AMP_BINDING"/>
    <property type="match status" value="2"/>
</dbReference>
<sequence length="1764" mass="190440">MHPVDFVSHLRDLAARRPGDTALIAVTDRDGAPLDTPISYSRLDERVRGLAARLQQSYGLGERALIMLDNSDDYVVSFFACLYAGLIAVPVFPPESTRKRHLGKLEGIAADAGARCVLTHAAIRASIASVAEAFADVPLIAVDEIGTEDADRWAPHAPAASDIAFLQYTSGSTSAPKGVMVTHANLMANMRAIEEGLSVGQDDTFASWLPLNHDMGLIGGLLQPLHRGIPVVLMSPRYFLERPVRWLEAISRHRATISGGPDFAYRLCLERVSEAQLRKLDLSSWTLAFSGAEPVRADTLRQFRKQFAPAGFAAGAVYPCYGLAESTLFVAGGRRGAGMVAQDFSSRSLARGVVESQAESEESTTLVGCGRAVSGHAVRIVDPVSLAVRDASGIGEIWATGPSIGSGYWNKPDVSRNTFVEHDGATWLRTGDLGFVHEGELYVAGRIKDMIIVRGHNLYPQDIERMIESEVDIVRKGRVAAFAVDGPSGEGIGLAAEVSRSTQKLVRPEALVETLSAAVSEQFGEPLSVVMLLNPGGMPKTTSGKLQRGACRQGWIDRTADAYAMYAHGEFVLGGSAANAPAAQPALDELEQAVASIWNEVLRRGAQQPALARGDHFFIRGGNSLAATQVAVRISDRWEIDFPARMLFEQPRLGELSAEVRRVLASGQRSPRSAIPVLPAARRAGPLALSHAQERQWFLWQLDPKSTAYHVGVALDLSGPLHAEALGAAFDDIVARHESLRTVFRAAADASVSQWLQPVSQFSLRHVDLRDLPVHEREAAAIEHASRVHAEPFDLGEGPLLRAALIRIDDARHLLAVVAHHIVSDGASMQVLVGELGAGYAARAKGEAPRFEQLPIQYADYALWQRDWLAAGEAARQLAYWRAQLGDEHPVLALPTDHPRRAVASYRAASHAFEFDATIVERLRAAAQAQGATFFMALLAGFQALLHRYTGQQEVRVGVPVANRHRSETAGLIGFFVNTQVLRASVSGRMSLAQLLAQVREAALGAQAHQDLPFEQLVEALQPQRSLSHSPLFQVMLNHLREDADTLRALPGLESRERRMEEGAAQFELVLDIRERADGSTGAVFTYAAELFEPASIERIAAHYRALLEALASDSAQALGDVQWLDAAQQRQLRDWSTGEWQSPQPQPVHRLFEAHARATPAAVALIDGDAQWSYAALNERANRVAHRLIRQGAVPGTVVAVAIESAADRVAGLLGVLKAGATYLPLDPTHPTQRIAQLLEDSGAGLLLASAADAEVQRGIATVLFDEEQLRGEASTDPEVDLHDGQLAYLIYTSGTTGRPKGVAVPHGALAMHIQAMARTCGMRAEDRSLLFALPHVDASIEQCLLPLATGAALVVQSQWCSLAGELDALLQRHRVSVVDLPPAYARQLMQGQPPFAHAVRLALFGGEAWTGEDLALIRRVLRPERIVNAYGPTEAVITPTAWNGSAHDDVQGYAPIGRPVGNRTAHVLDADMQPVPQGVAGELYLGGEGLACGYLGRAALTAERFVADPFDGAGGRLYRTGDLVRWRADGQLEYLGRLDHQVKIRGFRIELGEIEARLREHPAVREALVLVHEAAAGPSLAAYVSPAPVAQIDTAALREWLARALPDYMVPAAIVALESFPLTAGGKIDRRALPAPVAAGGQGGHAYEAPQGDVAETLAAIWAELLKVAKVGMNDNFFDLGGNSLLVIRMHRLMEDRLKPGLTVVDLFKYPTVGALARRIEQGQRGAVPATAGGEGADDEQARAQRQRAALLQRRRPTERSL</sequence>
<dbReference type="RefSeq" id="WP_126025298.1">
    <property type="nucleotide sequence ID" value="NZ_RXFT01000018.1"/>
</dbReference>
<dbReference type="Gene3D" id="3.40.50.980">
    <property type="match status" value="2"/>
</dbReference>
<protein>
    <submittedName>
        <fullName evidence="8">Amino acid adenylation domain-containing protein</fullName>
    </submittedName>
</protein>
<keyword evidence="4" id="KW-0276">Fatty acid metabolism</keyword>
<dbReference type="Pfam" id="PF00501">
    <property type="entry name" value="AMP-binding"/>
    <property type="match status" value="2"/>
</dbReference>
<dbReference type="EMBL" id="RXFT01000018">
    <property type="protein sequence ID" value="RUR71209.1"/>
    <property type="molecule type" value="Genomic_DNA"/>
</dbReference>
<dbReference type="Gene3D" id="2.30.38.10">
    <property type="entry name" value="Luciferase, Domain 3"/>
    <property type="match status" value="1"/>
</dbReference>
<dbReference type="InterPro" id="IPR020845">
    <property type="entry name" value="AMP-binding_CS"/>
</dbReference>
<gene>
    <name evidence="8" type="ORF">EJP67_29615</name>
</gene>
<dbReference type="NCBIfam" id="TIGR01733">
    <property type="entry name" value="AA-adenyl-dom"/>
    <property type="match status" value="1"/>
</dbReference>
<dbReference type="Pfam" id="PF00668">
    <property type="entry name" value="Condensation"/>
    <property type="match status" value="1"/>
</dbReference>
<name>A0A433MTV1_9BURK</name>
<evidence type="ECO:0000259" key="7">
    <source>
        <dbReference type="PROSITE" id="PS50075"/>
    </source>
</evidence>
<dbReference type="GO" id="GO:0043041">
    <property type="term" value="P:amino acid activation for nonribosomal peptide biosynthetic process"/>
    <property type="evidence" value="ECO:0007669"/>
    <property type="project" value="TreeGrafter"/>
</dbReference>
<feature type="region of interest" description="Disordered" evidence="6">
    <location>
        <begin position="1726"/>
        <end position="1764"/>
    </location>
</feature>
<dbReference type="FunFam" id="3.40.50.980:FF:000001">
    <property type="entry name" value="Non-ribosomal peptide synthetase"/>
    <property type="match status" value="1"/>
</dbReference>
<dbReference type="CDD" id="cd19531">
    <property type="entry name" value="LCL_NRPS-like"/>
    <property type="match status" value="1"/>
</dbReference>
<dbReference type="Pfam" id="PF13193">
    <property type="entry name" value="AMP-binding_C"/>
    <property type="match status" value="1"/>
</dbReference>
<proteinExistence type="inferred from homology"/>
<dbReference type="GO" id="GO:0005829">
    <property type="term" value="C:cytosol"/>
    <property type="evidence" value="ECO:0007669"/>
    <property type="project" value="TreeGrafter"/>
</dbReference>
<keyword evidence="2" id="KW-0596">Phosphopantetheine</keyword>
<dbReference type="Pfam" id="PF00550">
    <property type="entry name" value="PP-binding"/>
    <property type="match status" value="2"/>
</dbReference>
<dbReference type="GO" id="GO:0071766">
    <property type="term" value="P:Actinobacterium-type cell wall biogenesis"/>
    <property type="evidence" value="ECO:0007669"/>
    <property type="project" value="UniProtKB-ARBA"/>
</dbReference>
<dbReference type="PANTHER" id="PTHR45527">
    <property type="entry name" value="NONRIBOSOMAL PEPTIDE SYNTHETASE"/>
    <property type="match status" value="1"/>
</dbReference>
<dbReference type="SUPFAM" id="SSF56801">
    <property type="entry name" value="Acetyl-CoA synthetase-like"/>
    <property type="match status" value="2"/>
</dbReference>
<dbReference type="Gene3D" id="3.40.50.12780">
    <property type="entry name" value="N-terminal domain of ligase-like"/>
    <property type="match status" value="1"/>
</dbReference>
<dbReference type="OrthoDB" id="6297021at2"/>
<dbReference type="Gene3D" id="1.10.1200.10">
    <property type="entry name" value="ACP-like"/>
    <property type="match status" value="2"/>
</dbReference>
<dbReference type="InterPro" id="IPR009081">
    <property type="entry name" value="PP-bd_ACP"/>
</dbReference>
<dbReference type="FunFam" id="2.30.38.10:FF:000001">
    <property type="entry name" value="Non-ribosomal peptide synthetase PvdI"/>
    <property type="match status" value="1"/>
</dbReference>
<dbReference type="InterPro" id="IPR036736">
    <property type="entry name" value="ACP-like_sf"/>
</dbReference>
<dbReference type="InterPro" id="IPR042099">
    <property type="entry name" value="ANL_N_sf"/>
</dbReference>
<dbReference type="GO" id="GO:0006631">
    <property type="term" value="P:fatty acid metabolic process"/>
    <property type="evidence" value="ECO:0007669"/>
    <property type="project" value="UniProtKB-KW"/>
</dbReference>
<dbReference type="GO" id="GO:0008610">
    <property type="term" value="P:lipid biosynthetic process"/>
    <property type="evidence" value="ECO:0007669"/>
    <property type="project" value="InterPro"/>
</dbReference>
<dbReference type="GO" id="GO:0072330">
    <property type="term" value="P:monocarboxylic acid biosynthetic process"/>
    <property type="evidence" value="ECO:0007669"/>
    <property type="project" value="UniProtKB-ARBA"/>
</dbReference>
<dbReference type="GO" id="GO:0031177">
    <property type="term" value="F:phosphopantetheine binding"/>
    <property type="evidence" value="ECO:0007669"/>
    <property type="project" value="InterPro"/>
</dbReference>
<dbReference type="GO" id="GO:0009366">
    <property type="term" value="C:enterobactin synthetase complex"/>
    <property type="evidence" value="ECO:0007669"/>
    <property type="project" value="TreeGrafter"/>
</dbReference>
<dbReference type="InterPro" id="IPR020806">
    <property type="entry name" value="PKS_PP-bd"/>
</dbReference>
<accession>A0A433MTV1</accession>
<organism evidence="8 9">
    <name type="scientific">Variovorax guangxiensis</name>
    <dbReference type="NCBI Taxonomy" id="1775474"/>
    <lineage>
        <taxon>Bacteria</taxon>
        <taxon>Pseudomonadati</taxon>
        <taxon>Pseudomonadota</taxon>
        <taxon>Betaproteobacteria</taxon>
        <taxon>Burkholderiales</taxon>
        <taxon>Comamonadaceae</taxon>
        <taxon>Variovorax</taxon>
    </lineage>
</organism>
<dbReference type="SMART" id="SM00823">
    <property type="entry name" value="PKS_PP"/>
    <property type="match status" value="2"/>
</dbReference>
<dbReference type="InterPro" id="IPR045851">
    <property type="entry name" value="AMP-bd_C_sf"/>
</dbReference>
<feature type="domain" description="Carrier" evidence="7">
    <location>
        <begin position="585"/>
        <end position="664"/>
    </location>
</feature>
<evidence type="ECO:0000256" key="5">
    <source>
        <dbReference type="ARBA" id="ARBA00023098"/>
    </source>
</evidence>
<dbReference type="InterPro" id="IPR040097">
    <property type="entry name" value="FAAL/FAAC"/>
</dbReference>
<dbReference type="Proteomes" id="UP000281118">
    <property type="component" value="Unassembled WGS sequence"/>
</dbReference>
<dbReference type="FunFam" id="3.30.559.10:FF:000012">
    <property type="entry name" value="Non-ribosomal peptide synthetase"/>
    <property type="match status" value="1"/>
</dbReference>
<evidence type="ECO:0000256" key="1">
    <source>
        <dbReference type="ARBA" id="ARBA00006432"/>
    </source>
</evidence>
<dbReference type="SUPFAM" id="SSF47336">
    <property type="entry name" value="ACP-like"/>
    <property type="match status" value="2"/>
</dbReference>
<evidence type="ECO:0000256" key="2">
    <source>
        <dbReference type="ARBA" id="ARBA00022450"/>
    </source>
</evidence>
<dbReference type="CDD" id="cd05930">
    <property type="entry name" value="A_NRPS"/>
    <property type="match status" value="1"/>
</dbReference>
<comment type="similarity">
    <text evidence="1">Belongs to the ATP-dependent AMP-binding enzyme family.</text>
</comment>
<keyword evidence="3" id="KW-0597">Phosphoprotein</keyword>
<dbReference type="GO" id="GO:0047527">
    <property type="term" value="F:2,3-dihydroxybenzoate-serine ligase activity"/>
    <property type="evidence" value="ECO:0007669"/>
    <property type="project" value="TreeGrafter"/>
</dbReference>
<feature type="domain" description="Carrier" evidence="7">
    <location>
        <begin position="1651"/>
        <end position="1726"/>
    </location>
</feature>
<dbReference type="Gene3D" id="3.30.559.10">
    <property type="entry name" value="Chloramphenicol acetyltransferase-like domain"/>
    <property type="match status" value="1"/>
</dbReference>
<comment type="caution">
    <text evidence="8">The sequence shown here is derived from an EMBL/GenBank/DDBJ whole genome shotgun (WGS) entry which is preliminary data.</text>
</comment>
<reference evidence="8 9" key="1">
    <citation type="submission" date="2018-12" db="EMBL/GenBank/DDBJ databases">
        <title>The genome sequences of Variovorax guangxiensis DSM 27352.</title>
        <authorList>
            <person name="Gao J."/>
            <person name="Sun J."/>
        </authorList>
    </citation>
    <scope>NUCLEOTIDE SEQUENCE [LARGE SCALE GENOMIC DNA]</scope>
    <source>
        <strain evidence="8 9">DSM 27352</strain>
    </source>
</reference>
<dbReference type="FunFam" id="3.40.50.12780:FF:000013">
    <property type="entry name" value="Long-chain-fatty-acid--AMP ligase FadD32"/>
    <property type="match status" value="1"/>
</dbReference>
<keyword evidence="5" id="KW-0443">Lipid metabolism</keyword>
<dbReference type="PANTHER" id="PTHR45527:SF1">
    <property type="entry name" value="FATTY ACID SYNTHASE"/>
    <property type="match status" value="1"/>
</dbReference>
<dbReference type="InterPro" id="IPR010071">
    <property type="entry name" value="AA_adenyl_dom"/>
</dbReference>
<evidence type="ECO:0000256" key="6">
    <source>
        <dbReference type="SAM" id="MobiDB-lite"/>
    </source>
</evidence>
<evidence type="ECO:0000313" key="8">
    <source>
        <dbReference type="EMBL" id="RUR71209.1"/>
    </source>
</evidence>
<dbReference type="InterPro" id="IPR025110">
    <property type="entry name" value="AMP-bd_C"/>
</dbReference>
<evidence type="ECO:0000256" key="3">
    <source>
        <dbReference type="ARBA" id="ARBA00022553"/>
    </source>
</evidence>
<dbReference type="SUPFAM" id="SSF52777">
    <property type="entry name" value="CoA-dependent acyltransferases"/>
    <property type="match status" value="2"/>
</dbReference>
<dbReference type="InterPro" id="IPR000873">
    <property type="entry name" value="AMP-dep_synth/lig_dom"/>
</dbReference>
<dbReference type="Gene3D" id="3.30.300.30">
    <property type="match status" value="2"/>
</dbReference>
<dbReference type="FunFam" id="1.10.1200.10:FF:000016">
    <property type="entry name" value="Non-ribosomal peptide synthase"/>
    <property type="match status" value="1"/>
</dbReference>
<evidence type="ECO:0000256" key="4">
    <source>
        <dbReference type="ARBA" id="ARBA00022832"/>
    </source>
</evidence>
<dbReference type="InterPro" id="IPR023213">
    <property type="entry name" value="CAT-like_dom_sf"/>
</dbReference>